<dbReference type="AlphaFoldDB" id="B8M2D5"/>
<dbReference type="GeneID" id="8106932"/>
<dbReference type="OrthoDB" id="775571at2759"/>
<dbReference type="InterPro" id="IPR007259">
    <property type="entry name" value="GCP"/>
</dbReference>
<proteinExistence type="inferred from homology"/>
<dbReference type="InterPro" id="IPR041470">
    <property type="entry name" value="GCP_N"/>
</dbReference>
<dbReference type="InterPro" id="IPR042241">
    <property type="entry name" value="GCP_C_sf"/>
</dbReference>
<evidence type="ECO:0000259" key="8">
    <source>
        <dbReference type="Pfam" id="PF17681"/>
    </source>
</evidence>
<organism evidence="9 10">
    <name type="scientific">Talaromyces stipitatus (strain ATCC 10500 / CBS 375.48 / QM 6759 / NRRL 1006)</name>
    <name type="common">Penicillium stipitatum</name>
    <dbReference type="NCBI Taxonomy" id="441959"/>
    <lineage>
        <taxon>Eukaryota</taxon>
        <taxon>Fungi</taxon>
        <taxon>Dikarya</taxon>
        <taxon>Ascomycota</taxon>
        <taxon>Pezizomycotina</taxon>
        <taxon>Eurotiomycetes</taxon>
        <taxon>Eurotiomycetidae</taxon>
        <taxon>Eurotiales</taxon>
        <taxon>Trichocomaceae</taxon>
        <taxon>Talaromyces</taxon>
        <taxon>Talaromyces sect. Talaromyces</taxon>
    </lineage>
</organism>
<evidence type="ECO:0000259" key="7">
    <source>
        <dbReference type="Pfam" id="PF04130"/>
    </source>
</evidence>
<comment type="subcellular location">
    <subcellularLocation>
        <location evidence="5">Cytoplasm</location>
        <location evidence="5">Cytoskeleton</location>
        <location evidence="5">Microtubule organizing center</location>
    </subcellularLocation>
</comment>
<evidence type="ECO:0000313" key="9">
    <source>
        <dbReference type="EMBL" id="EED21599.1"/>
    </source>
</evidence>
<dbReference type="Pfam" id="PF17681">
    <property type="entry name" value="GCP_N_terminal"/>
    <property type="match status" value="1"/>
</dbReference>
<dbReference type="InterPro" id="IPR040457">
    <property type="entry name" value="GCP_C"/>
</dbReference>
<keyword evidence="2 5" id="KW-0963">Cytoplasm</keyword>
<dbReference type="VEuPathDB" id="FungiDB:TSTA_088350"/>
<dbReference type="HOGENOM" id="CLU_006331_0_0_1"/>
<dbReference type="PANTHER" id="PTHR19302:SF70">
    <property type="entry name" value="GAMMA-TUBULIN COMPLEX COMPONENT 6"/>
    <property type="match status" value="1"/>
</dbReference>
<dbReference type="RefSeq" id="XP_002478562.1">
    <property type="nucleotide sequence ID" value="XM_002478517.1"/>
</dbReference>
<evidence type="ECO:0000256" key="4">
    <source>
        <dbReference type="ARBA" id="ARBA00023212"/>
    </source>
</evidence>
<dbReference type="GO" id="GO:0000278">
    <property type="term" value="P:mitotic cell cycle"/>
    <property type="evidence" value="ECO:0007669"/>
    <property type="project" value="TreeGrafter"/>
</dbReference>
<dbReference type="Gene3D" id="1.20.120.1900">
    <property type="entry name" value="Gamma-tubulin complex, C-terminal domain"/>
    <property type="match status" value="1"/>
</dbReference>
<dbReference type="GO" id="GO:0000922">
    <property type="term" value="C:spindle pole"/>
    <property type="evidence" value="ECO:0007669"/>
    <property type="project" value="InterPro"/>
</dbReference>
<dbReference type="GO" id="GO:0005816">
    <property type="term" value="C:spindle pole body"/>
    <property type="evidence" value="ECO:0007669"/>
    <property type="project" value="UniProtKB-ARBA"/>
</dbReference>
<dbReference type="FunFam" id="1.20.120.1900:FF:000013">
    <property type="entry name" value="Spindle pole body component"/>
    <property type="match status" value="1"/>
</dbReference>
<dbReference type="OMA" id="DYCFHVG"/>
<sequence length="979" mass="109930">MDAGDDIEDSFKLKDLWQTSSFALETLPPLESTHFDSALSDIPNGLFSSPLHDFSKNDSILYEINVFGTDDTENLSVELPDVAQSSTDDDNTDINSTSEDQDQDQDNPWNIGSLLEYLHEAPTGGPKLASWDGFLDRHYKEPASAYLSEFGNRGFDAALSHQATVSGLENAGRIIRSSVFLDSLIRLGLGWNSMLFHYNEQKRVFEKSIQDIRITGLSLKALDSMISDISRCGTDVQRIRKFVRANPSITDQPSALSSLASALSVLLYSLEKQLSGHLRVNVSLIQVHNLFQKCGHLVSTLADIATTAEKARSESDVISVLLSKSEDYEQRVPWLANTLHELIRRCTKPWLSLVETWIGLKSEKLLLGQGQSMSNSFVEVEQFRNLTDTALRPATVDYIYHPEFVPSSLPSEQARLLFETGKALRLLKQNQPDHPISRSDIVEAAEAPSLTCAFSWTHIEEIQRRANEYESRLRREITRYNGGDTSRPRAGTRHGEPEHGRKEMYSDDIPDNNFELIDLDDEQHVTGLLASNAQMESDKLYQDTEGNEFFSPQSLIQHDAAFGPPLGSVLYLSLGPTLAVQAKLVDFSCLHLLFKKYKLRYHLTLQWRFQLLGDGTFSSRLSHSLFDPEMSSGERRSGVARGGFHTGLRLGNRDTWPPASSELRLVLMGLLRDCYDAGESELILSARPDAEGKELPGNLSFAIRDLTGSEMIKCKDPNAIEALDFLRMQYKPSTTLESVITPKSLEKYDHLFKYLLRLLRMVSVVNGLIRDSTARTSLSGDTHNIFQEFRIESHHFVNALNDYAFQVAIGMNWHRFESALSAIESCIDRGDIDGTIEIAGSLHKLRKYHEDVLDQILFSLFLVDPKKQSRRSSSLKQVAKLLQEIFGTILAFMPLSKLDGEHGLRSSNEKTVYRLHVTFRKQVGNLVQFLRELDGKRALSTSSSKGGDASRGNAGGMSARGTSSIFEYLLLRLDMKQYY</sequence>
<dbReference type="GO" id="GO:0000930">
    <property type="term" value="C:gamma-tubulin complex"/>
    <property type="evidence" value="ECO:0007669"/>
    <property type="project" value="TreeGrafter"/>
</dbReference>
<evidence type="ECO:0000256" key="3">
    <source>
        <dbReference type="ARBA" id="ARBA00022701"/>
    </source>
</evidence>
<dbReference type="InParanoid" id="B8M2D5"/>
<dbReference type="STRING" id="441959.B8M2D5"/>
<accession>B8M2D5</accession>
<feature type="region of interest" description="Disordered" evidence="6">
    <location>
        <begin position="479"/>
        <end position="507"/>
    </location>
</feature>
<evidence type="ECO:0000313" key="10">
    <source>
        <dbReference type="Proteomes" id="UP000001745"/>
    </source>
</evidence>
<reference evidence="10" key="1">
    <citation type="journal article" date="2015" name="Genome Announc.">
        <title>Genome sequence of the AIDS-associated pathogen Penicillium marneffei (ATCC18224) and its near taxonomic relative Talaromyces stipitatus (ATCC10500).</title>
        <authorList>
            <person name="Nierman W.C."/>
            <person name="Fedorova-Abrams N.D."/>
            <person name="Andrianopoulos A."/>
        </authorList>
    </citation>
    <scope>NUCLEOTIDE SEQUENCE [LARGE SCALE GENOMIC DNA]</scope>
    <source>
        <strain evidence="10">ATCC 10500 / CBS 375.48 / QM 6759 / NRRL 1006</strain>
    </source>
</reference>
<comment type="similarity">
    <text evidence="1 5">Belongs to the TUBGCP family.</text>
</comment>
<protein>
    <recommendedName>
        <fullName evidence="5">Spindle pole body component</fullName>
    </recommendedName>
</protein>
<dbReference type="GO" id="GO:0051321">
    <property type="term" value="P:meiotic cell cycle"/>
    <property type="evidence" value="ECO:0007669"/>
    <property type="project" value="TreeGrafter"/>
</dbReference>
<dbReference type="GO" id="GO:0007020">
    <property type="term" value="P:microtubule nucleation"/>
    <property type="evidence" value="ECO:0007669"/>
    <property type="project" value="InterPro"/>
</dbReference>
<feature type="region of interest" description="Disordered" evidence="6">
    <location>
        <begin position="81"/>
        <end position="109"/>
    </location>
</feature>
<dbReference type="GO" id="GO:0051225">
    <property type="term" value="P:spindle assembly"/>
    <property type="evidence" value="ECO:0007669"/>
    <property type="project" value="TreeGrafter"/>
</dbReference>
<dbReference type="GO" id="GO:0031122">
    <property type="term" value="P:cytoplasmic microtubule organization"/>
    <property type="evidence" value="ECO:0007669"/>
    <property type="project" value="TreeGrafter"/>
</dbReference>
<keyword evidence="4 5" id="KW-0206">Cytoskeleton</keyword>
<feature type="domain" description="Gamma tubulin complex component C-terminal" evidence="7">
    <location>
        <begin position="599"/>
        <end position="979"/>
    </location>
</feature>
<keyword evidence="3 5" id="KW-0493">Microtubule</keyword>
<dbReference type="Pfam" id="PF04130">
    <property type="entry name" value="GCP_C_terminal"/>
    <property type="match status" value="1"/>
</dbReference>
<dbReference type="GO" id="GO:0051011">
    <property type="term" value="F:microtubule minus-end binding"/>
    <property type="evidence" value="ECO:0007669"/>
    <property type="project" value="TreeGrafter"/>
</dbReference>
<gene>
    <name evidence="9" type="ORF">TSTA_088350</name>
</gene>
<name>B8M2D5_TALSN</name>
<feature type="compositionally biased region" description="Basic and acidic residues" evidence="6">
    <location>
        <begin position="493"/>
        <end position="505"/>
    </location>
</feature>
<evidence type="ECO:0000256" key="6">
    <source>
        <dbReference type="SAM" id="MobiDB-lite"/>
    </source>
</evidence>
<keyword evidence="10" id="KW-1185">Reference proteome</keyword>
<evidence type="ECO:0000256" key="5">
    <source>
        <dbReference type="RuleBase" id="RU363050"/>
    </source>
</evidence>
<dbReference type="Proteomes" id="UP000001745">
    <property type="component" value="Unassembled WGS sequence"/>
</dbReference>
<dbReference type="PhylomeDB" id="B8M2D5"/>
<dbReference type="EMBL" id="EQ962653">
    <property type="protein sequence ID" value="EED21599.1"/>
    <property type="molecule type" value="Genomic_DNA"/>
</dbReference>
<dbReference type="eggNOG" id="ENOG502S0VZ">
    <property type="taxonomic scope" value="Eukaryota"/>
</dbReference>
<dbReference type="PANTHER" id="PTHR19302">
    <property type="entry name" value="GAMMA TUBULIN COMPLEX PROTEIN"/>
    <property type="match status" value="1"/>
</dbReference>
<feature type="domain" description="Gamma tubulin complex component protein N-terminal" evidence="8">
    <location>
        <begin position="181"/>
        <end position="596"/>
    </location>
</feature>
<dbReference type="GO" id="GO:0005874">
    <property type="term" value="C:microtubule"/>
    <property type="evidence" value="ECO:0007669"/>
    <property type="project" value="UniProtKB-KW"/>
</dbReference>
<evidence type="ECO:0000256" key="2">
    <source>
        <dbReference type="ARBA" id="ARBA00022490"/>
    </source>
</evidence>
<evidence type="ECO:0000256" key="1">
    <source>
        <dbReference type="ARBA" id="ARBA00010337"/>
    </source>
</evidence>
<dbReference type="GO" id="GO:0043015">
    <property type="term" value="F:gamma-tubulin binding"/>
    <property type="evidence" value="ECO:0007669"/>
    <property type="project" value="InterPro"/>
</dbReference>